<keyword evidence="2" id="KW-1185">Reference proteome</keyword>
<protein>
    <submittedName>
        <fullName evidence="1">Uncharacterized protein</fullName>
    </submittedName>
</protein>
<evidence type="ECO:0000313" key="2">
    <source>
        <dbReference type="Proteomes" id="UP000078596"/>
    </source>
</evidence>
<proteinExistence type="predicted"/>
<sequence length="99" mass="11033">MSQALSESEFNQQVEQLFAQHGIAAFAAPYGSVPPFTLFVEEDTVVAESASSPRHRYGAFCELDDPLTGEALETHVQHWLRSGEAYALYLSMNVCRYNC</sequence>
<dbReference type="KEGG" id="haz:A9404_01970"/>
<evidence type="ECO:0000313" key="1">
    <source>
        <dbReference type="EMBL" id="ANJ66308.1"/>
    </source>
</evidence>
<dbReference type="OrthoDB" id="5801507at2"/>
<reference evidence="1 2" key="1">
    <citation type="submission" date="2016-06" db="EMBL/GenBank/DDBJ databases">
        <title>Insight into the functional genes involving in sulfur oxidation in Pearl River water.</title>
        <authorList>
            <person name="Luo J."/>
            <person name="Tan X."/>
            <person name="Lin W."/>
        </authorList>
    </citation>
    <scope>NUCLEOTIDE SEQUENCE [LARGE SCALE GENOMIC DNA]</scope>
    <source>
        <strain evidence="1 2">LS2</strain>
    </source>
</reference>
<organism evidence="1 2">
    <name type="scientific">Halothiobacillus diazotrophicus</name>
    <dbReference type="NCBI Taxonomy" id="1860122"/>
    <lineage>
        <taxon>Bacteria</taxon>
        <taxon>Pseudomonadati</taxon>
        <taxon>Pseudomonadota</taxon>
        <taxon>Gammaproteobacteria</taxon>
        <taxon>Chromatiales</taxon>
        <taxon>Halothiobacillaceae</taxon>
        <taxon>Halothiobacillus</taxon>
    </lineage>
</organism>
<dbReference type="AlphaFoldDB" id="A0A191ZEL1"/>
<dbReference type="EMBL" id="CP016027">
    <property type="protein sequence ID" value="ANJ66308.1"/>
    <property type="molecule type" value="Genomic_DNA"/>
</dbReference>
<name>A0A191ZEL1_9GAMM</name>
<dbReference type="RefSeq" id="WP_066098184.1">
    <property type="nucleotide sequence ID" value="NZ_CP016027.1"/>
</dbReference>
<gene>
    <name evidence="1" type="ORF">A9404_01970</name>
</gene>
<accession>A0A191ZEL1</accession>
<dbReference type="Proteomes" id="UP000078596">
    <property type="component" value="Chromosome"/>
</dbReference>